<evidence type="ECO:0000313" key="2">
    <source>
        <dbReference type="Proteomes" id="UP000273982"/>
    </source>
</evidence>
<reference evidence="1 2" key="1">
    <citation type="submission" date="2018-11" db="EMBL/GenBank/DDBJ databases">
        <title>Genome squencing of methanotrophic bacteria isolated from alkaline groundwater in Korea.</title>
        <authorList>
            <person name="Nguyen L.N."/>
        </authorList>
    </citation>
    <scope>NUCLEOTIDE SEQUENCE [LARGE SCALE GENOMIC DNA]</scope>
    <source>
        <strain evidence="1 2">GW6</strain>
    </source>
</reference>
<dbReference type="RefSeq" id="WP_124739826.1">
    <property type="nucleotide sequence ID" value="NZ_CP034086.1"/>
</dbReference>
<evidence type="ECO:0000313" key="1">
    <source>
        <dbReference type="EMBL" id="AZG78257.1"/>
    </source>
</evidence>
<organism evidence="1 2">
    <name type="scientific">Methylocystis rosea</name>
    <dbReference type="NCBI Taxonomy" id="173366"/>
    <lineage>
        <taxon>Bacteria</taxon>
        <taxon>Pseudomonadati</taxon>
        <taxon>Pseudomonadota</taxon>
        <taxon>Alphaproteobacteria</taxon>
        <taxon>Hyphomicrobiales</taxon>
        <taxon>Methylocystaceae</taxon>
        <taxon>Methylocystis</taxon>
    </lineage>
</organism>
<proteinExistence type="predicted"/>
<dbReference type="KEGG" id="mros:EHO51_16810"/>
<sequence>MMAISDVELTEIERLLGAEATPALSELRAKFSHLSWTRCDVSDVLETPFRSFTACDVHLLDGADHCVTVTDDPARATGVIVAFRGSLR</sequence>
<dbReference type="Proteomes" id="UP000273982">
    <property type="component" value="Chromosome"/>
</dbReference>
<protein>
    <submittedName>
        <fullName evidence="1">Uncharacterized protein</fullName>
    </submittedName>
</protein>
<dbReference type="EMBL" id="CP034086">
    <property type="protein sequence ID" value="AZG78257.1"/>
    <property type="molecule type" value="Genomic_DNA"/>
</dbReference>
<accession>A0A3G8M8Z5</accession>
<name>A0A3G8M8Z5_9HYPH</name>
<gene>
    <name evidence="1" type="ORF">EHO51_16810</name>
</gene>
<dbReference type="AlphaFoldDB" id="A0A3G8M8Z5"/>